<comment type="catalytic activity">
    <reaction evidence="5 6">
        <text>3 S-adenosyl-L-methionine = nicotianamine + 3 S-methyl-5'-thioadenosine + 3 H(+)</text>
        <dbReference type="Rhea" id="RHEA:16481"/>
        <dbReference type="ChEBI" id="CHEBI:15378"/>
        <dbReference type="ChEBI" id="CHEBI:17509"/>
        <dbReference type="ChEBI" id="CHEBI:58249"/>
        <dbReference type="ChEBI" id="CHEBI:59789"/>
        <dbReference type="EC" id="2.5.1.43"/>
    </reaction>
</comment>
<dbReference type="Gene3D" id="3.40.50.150">
    <property type="entry name" value="Vaccinia Virus protein VP39"/>
    <property type="match status" value="1"/>
</dbReference>
<evidence type="ECO:0000256" key="6">
    <source>
        <dbReference type="RuleBase" id="RU368095"/>
    </source>
</evidence>
<dbReference type="EMBL" id="JBAMMX010000025">
    <property type="protein sequence ID" value="KAK6915671.1"/>
    <property type="molecule type" value="Genomic_DNA"/>
</dbReference>
<evidence type="ECO:0000313" key="9">
    <source>
        <dbReference type="Proteomes" id="UP001370490"/>
    </source>
</evidence>
<keyword evidence="9" id="KW-1185">Reference proteome</keyword>
<evidence type="ECO:0000256" key="3">
    <source>
        <dbReference type="ARBA" id="ARBA00022679"/>
    </source>
</evidence>
<proteinExistence type="inferred from homology"/>
<evidence type="ECO:0000256" key="7">
    <source>
        <dbReference type="SAM" id="MobiDB-lite"/>
    </source>
</evidence>
<dbReference type="SUPFAM" id="SSF53335">
    <property type="entry name" value="S-adenosyl-L-methionine-dependent methyltransferases"/>
    <property type="match status" value="1"/>
</dbReference>
<dbReference type="PANTHER" id="PTHR32266">
    <property type="entry name" value="NICOTIANAMINE SYNTHASE 3"/>
    <property type="match status" value="1"/>
</dbReference>
<reference evidence="8 9" key="1">
    <citation type="submission" date="2023-12" db="EMBL/GenBank/DDBJ databases">
        <title>A high-quality genome assembly for Dillenia turbinata (Dilleniales).</title>
        <authorList>
            <person name="Chanderbali A."/>
        </authorList>
    </citation>
    <scope>NUCLEOTIDE SEQUENCE [LARGE SCALE GENOMIC DNA]</scope>
    <source>
        <strain evidence="8">LSX21</strain>
        <tissue evidence="8">Leaf</tissue>
    </source>
</reference>
<dbReference type="AlphaFoldDB" id="A0AAN8UQM2"/>
<comment type="similarity">
    <text evidence="1 6">Belongs to the nicotianamine synthase (NAS)-like family.</text>
</comment>
<dbReference type="EC" id="2.5.1.43" evidence="2 6"/>
<gene>
    <name evidence="8" type="ORF">RJ641_020788</name>
</gene>
<comment type="function">
    <text evidence="6">Synthesizes nicotianamine, a polyamine which serves as a sensor for the physiological iron status within the plant, and/or might be involved in the transport of iron.</text>
</comment>
<dbReference type="PROSITE" id="PS51142">
    <property type="entry name" value="NAS"/>
    <property type="match status" value="1"/>
</dbReference>
<dbReference type="GO" id="GO:0030418">
    <property type="term" value="P:nicotianamine biosynthetic process"/>
    <property type="evidence" value="ECO:0007669"/>
    <property type="project" value="UniProtKB-UniRule"/>
</dbReference>
<protein>
    <recommendedName>
        <fullName evidence="2 6">Nicotianamine synthase</fullName>
        <ecNumber evidence="2 6">2.5.1.43</ecNumber>
    </recommendedName>
</protein>
<dbReference type="InterPro" id="IPR029063">
    <property type="entry name" value="SAM-dependent_MTases_sf"/>
</dbReference>
<name>A0AAN8UQM2_9MAGN</name>
<sequence>MGCQEELLVERVCEICQKLSKLESLKPSKDVNMLFTQLVLTCMPPIPIDVNKLPKRVQDMRSKLIKLCGEAEGLLETHFSSLLGSFENPLHHLNIFPYYSNYLKLSLLEFTLLSQHFTHNSIPNKIAFVGSGPLPLTSIVLASFHFTKATFHNYDIDPSANSKAFCLVSSDPDLSKRMFFHTTDIMNVTSGLREFEVVFLAALVGMDKEEKGKVIDHLAKHMAPGALLMLRSAHGARAFLYPIVDPCNDLHGFEVLSVFHPSDEVINSVIVARKFSSPVDSSLDQGGLVTTPPSPSPPPPTMMQIPCKCCEIEAFNPINHNHMIEELAVEEKI</sequence>
<evidence type="ECO:0000313" key="8">
    <source>
        <dbReference type="EMBL" id="KAK6915671.1"/>
    </source>
</evidence>
<dbReference type="Proteomes" id="UP001370490">
    <property type="component" value="Unassembled WGS sequence"/>
</dbReference>
<feature type="region of interest" description="Disordered" evidence="7">
    <location>
        <begin position="279"/>
        <end position="300"/>
    </location>
</feature>
<evidence type="ECO:0000256" key="1">
    <source>
        <dbReference type="ARBA" id="ARBA00007009"/>
    </source>
</evidence>
<evidence type="ECO:0000256" key="2">
    <source>
        <dbReference type="ARBA" id="ARBA00012675"/>
    </source>
</evidence>
<evidence type="ECO:0000256" key="5">
    <source>
        <dbReference type="ARBA" id="ARBA00049391"/>
    </source>
</evidence>
<dbReference type="InterPro" id="IPR004298">
    <property type="entry name" value="Nicotian_synth"/>
</dbReference>
<dbReference type="PANTHER" id="PTHR32266:SF12">
    <property type="entry name" value="NICOTIANAMINE SYNTHASE 3"/>
    <property type="match status" value="1"/>
</dbReference>
<keyword evidence="4 6" id="KW-0949">S-adenosyl-L-methionine</keyword>
<evidence type="ECO:0000256" key="4">
    <source>
        <dbReference type="ARBA" id="ARBA00022691"/>
    </source>
</evidence>
<keyword evidence="3 6" id="KW-0808">Transferase</keyword>
<dbReference type="Pfam" id="PF03059">
    <property type="entry name" value="NAS"/>
    <property type="match status" value="1"/>
</dbReference>
<accession>A0AAN8UQM2</accession>
<organism evidence="8 9">
    <name type="scientific">Dillenia turbinata</name>
    <dbReference type="NCBI Taxonomy" id="194707"/>
    <lineage>
        <taxon>Eukaryota</taxon>
        <taxon>Viridiplantae</taxon>
        <taxon>Streptophyta</taxon>
        <taxon>Embryophyta</taxon>
        <taxon>Tracheophyta</taxon>
        <taxon>Spermatophyta</taxon>
        <taxon>Magnoliopsida</taxon>
        <taxon>eudicotyledons</taxon>
        <taxon>Gunneridae</taxon>
        <taxon>Pentapetalae</taxon>
        <taxon>Dilleniales</taxon>
        <taxon>Dilleniaceae</taxon>
        <taxon>Dillenia</taxon>
    </lineage>
</organism>
<comment type="caution">
    <text evidence="8">The sequence shown here is derived from an EMBL/GenBank/DDBJ whole genome shotgun (WGS) entry which is preliminary data.</text>
</comment>
<dbReference type="GO" id="GO:0030410">
    <property type="term" value="F:nicotianamine synthase activity"/>
    <property type="evidence" value="ECO:0007669"/>
    <property type="project" value="UniProtKB-UniRule"/>
</dbReference>